<feature type="compositionally biased region" description="Basic residues" evidence="1">
    <location>
        <begin position="89"/>
        <end position="98"/>
    </location>
</feature>
<comment type="caution">
    <text evidence="2">The sequence shown here is derived from an EMBL/GenBank/DDBJ whole genome shotgun (WGS) entry which is preliminary data.</text>
</comment>
<sequence length="105" mass="11648">MNQPSAFTPPPVGSAKENVGEEKGDVSERKPIDSNKSCDESVQKVEISVYSLHRKRKEVAPARAEIKLPTHYFARNFVSSQSTSSQKAQARRPKHSKLKQAEGRG</sequence>
<keyword evidence="3" id="KW-1185">Reference proteome</keyword>
<reference evidence="2" key="1">
    <citation type="submission" date="2009-09" db="EMBL/GenBank/DDBJ databases">
        <authorList>
            <person name="Weinstock G."/>
            <person name="Sodergren E."/>
            <person name="Clifton S."/>
            <person name="Fulton L."/>
            <person name="Fulton B."/>
            <person name="Courtney L."/>
            <person name="Fronick C."/>
            <person name="Harrison M."/>
            <person name="Strong C."/>
            <person name="Farmer C."/>
            <person name="Delahaunty K."/>
            <person name="Markovic C."/>
            <person name="Hall O."/>
            <person name="Minx P."/>
            <person name="Tomlinson C."/>
            <person name="Mitreva M."/>
            <person name="Nelson J."/>
            <person name="Hou S."/>
            <person name="Wollam A."/>
            <person name="Pepin K.H."/>
            <person name="Johnson M."/>
            <person name="Bhonagiri V."/>
            <person name="Nash W.E."/>
            <person name="Warren W."/>
            <person name="Chinwalla A."/>
            <person name="Mardis E.R."/>
            <person name="Wilson R.K."/>
        </authorList>
    </citation>
    <scope>NUCLEOTIDE SEQUENCE [LARGE SCALE GENOMIC DNA]</scope>
    <source>
        <strain evidence="2">ATCC 51259</strain>
    </source>
</reference>
<evidence type="ECO:0000313" key="3">
    <source>
        <dbReference type="Proteomes" id="UP000003460"/>
    </source>
</evidence>
<dbReference type="RefSeq" id="WP_006255372.1">
    <property type="nucleotide sequence ID" value="NZ_GG700642.1"/>
</dbReference>
<feature type="compositionally biased region" description="Basic and acidic residues" evidence="1">
    <location>
        <begin position="18"/>
        <end position="39"/>
    </location>
</feature>
<protein>
    <submittedName>
        <fullName evidence="2">Uncharacterized protein</fullName>
    </submittedName>
</protein>
<dbReference type="AlphaFoldDB" id="C9LHA0"/>
<dbReference type="HOGENOM" id="CLU_2234087_0_0_10"/>
<gene>
    <name evidence="2" type="ORF">GCWU000325_01601</name>
</gene>
<evidence type="ECO:0000256" key="1">
    <source>
        <dbReference type="SAM" id="MobiDB-lite"/>
    </source>
</evidence>
<evidence type="ECO:0000313" key="2">
    <source>
        <dbReference type="EMBL" id="EEX72058.1"/>
    </source>
</evidence>
<proteinExistence type="predicted"/>
<dbReference type="GeneID" id="84576466"/>
<dbReference type="STRING" id="626522.GCWU000325_01601"/>
<dbReference type="EMBL" id="ACIJ02000018">
    <property type="protein sequence ID" value="EEX72058.1"/>
    <property type="molecule type" value="Genomic_DNA"/>
</dbReference>
<feature type="region of interest" description="Disordered" evidence="1">
    <location>
        <begin position="1"/>
        <end position="39"/>
    </location>
</feature>
<feature type="region of interest" description="Disordered" evidence="1">
    <location>
        <begin position="76"/>
        <end position="105"/>
    </location>
</feature>
<organism evidence="2 3">
    <name type="scientific">Alloprevotella tannerae ATCC 51259</name>
    <dbReference type="NCBI Taxonomy" id="626522"/>
    <lineage>
        <taxon>Bacteria</taxon>
        <taxon>Pseudomonadati</taxon>
        <taxon>Bacteroidota</taxon>
        <taxon>Bacteroidia</taxon>
        <taxon>Bacteroidales</taxon>
        <taxon>Prevotellaceae</taxon>
        <taxon>Alloprevotella</taxon>
    </lineage>
</organism>
<accession>C9LHA0</accession>
<dbReference type="Proteomes" id="UP000003460">
    <property type="component" value="Unassembled WGS sequence"/>
</dbReference>
<name>C9LHA0_9BACT</name>